<feature type="region of interest" description="Disordered" evidence="1">
    <location>
        <begin position="125"/>
        <end position="205"/>
    </location>
</feature>
<name>A0A5A7R008_STRAF</name>
<evidence type="ECO:0000259" key="2">
    <source>
        <dbReference type="Pfam" id="PF23399"/>
    </source>
</evidence>
<accession>A0A5A7R008</accession>
<feature type="compositionally biased region" description="Basic residues" evidence="1">
    <location>
        <begin position="1"/>
        <end position="10"/>
    </location>
</feature>
<dbReference type="OrthoDB" id="1931597at2759"/>
<reference evidence="5" key="1">
    <citation type="journal article" date="2019" name="Curr. Biol.">
        <title>Genome Sequence of Striga asiatica Provides Insight into the Evolution of Plant Parasitism.</title>
        <authorList>
            <person name="Yoshida S."/>
            <person name="Kim S."/>
            <person name="Wafula E.K."/>
            <person name="Tanskanen J."/>
            <person name="Kim Y.M."/>
            <person name="Honaas L."/>
            <person name="Yang Z."/>
            <person name="Spallek T."/>
            <person name="Conn C.E."/>
            <person name="Ichihashi Y."/>
            <person name="Cheong K."/>
            <person name="Cui S."/>
            <person name="Der J.P."/>
            <person name="Gundlach H."/>
            <person name="Jiao Y."/>
            <person name="Hori C."/>
            <person name="Ishida J.K."/>
            <person name="Kasahara H."/>
            <person name="Kiba T."/>
            <person name="Kim M.S."/>
            <person name="Koo N."/>
            <person name="Laohavisit A."/>
            <person name="Lee Y.H."/>
            <person name="Lumba S."/>
            <person name="McCourt P."/>
            <person name="Mortimer J.C."/>
            <person name="Mutuku J.M."/>
            <person name="Nomura T."/>
            <person name="Sasaki-Sekimoto Y."/>
            <person name="Seto Y."/>
            <person name="Wang Y."/>
            <person name="Wakatake T."/>
            <person name="Sakakibara H."/>
            <person name="Demura T."/>
            <person name="Yamaguchi S."/>
            <person name="Yoneyama K."/>
            <person name="Manabe R.I."/>
            <person name="Nelson D.C."/>
            <person name="Schulman A.H."/>
            <person name="Timko M.P."/>
            <person name="dePamphilis C.W."/>
            <person name="Choi D."/>
            <person name="Shirasu K."/>
        </authorList>
    </citation>
    <scope>NUCLEOTIDE SEQUENCE [LARGE SCALE GENOMIC DNA]</scope>
    <source>
        <strain evidence="5">cv. UVA1</strain>
    </source>
</reference>
<feature type="compositionally biased region" description="Basic and acidic residues" evidence="1">
    <location>
        <begin position="11"/>
        <end position="20"/>
    </location>
</feature>
<dbReference type="AlphaFoldDB" id="A0A5A7R008"/>
<gene>
    <name evidence="4" type="ORF">STAS_28326</name>
</gene>
<evidence type="ECO:0000259" key="3">
    <source>
        <dbReference type="Pfam" id="PF23402"/>
    </source>
</evidence>
<dbReference type="EMBL" id="BKCP01009404">
    <property type="protein sequence ID" value="GER50995.1"/>
    <property type="molecule type" value="Genomic_DNA"/>
</dbReference>
<proteinExistence type="predicted"/>
<comment type="caution">
    <text evidence="4">The sequence shown here is derived from an EMBL/GenBank/DDBJ whole genome shotgun (WGS) entry which is preliminary data.</text>
</comment>
<dbReference type="GO" id="GO:0009737">
    <property type="term" value="P:response to abscisic acid"/>
    <property type="evidence" value="ECO:0007669"/>
    <property type="project" value="InterPro"/>
</dbReference>
<dbReference type="InterPro" id="IPR037491">
    <property type="entry name" value="LTI78/LTI65"/>
</dbReference>
<dbReference type="InterPro" id="IPR057059">
    <property type="entry name" value="LTI65/LTI78_PGEED"/>
</dbReference>
<dbReference type="PANTHER" id="PTHR33836:SF1">
    <property type="entry name" value="LOW-TEMPERATURE-INDUCED 65 KDA PROTEIN-RELATED"/>
    <property type="match status" value="1"/>
</dbReference>
<protein>
    <submittedName>
        <fullName evidence="4">Pentatricopeptide repeat (PPR) superfamily protein</fullName>
    </submittedName>
</protein>
<organism evidence="4 5">
    <name type="scientific">Striga asiatica</name>
    <name type="common">Asiatic witchweed</name>
    <name type="synonym">Buchnera asiatica</name>
    <dbReference type="NCBI Taxonomy" id="4170"/>
    <lineage>
        <taxon>Eukaryota</taxon>
        <taxon>Viridiplantae</taxon>
        <taxon>Streptophyta</taxon>
        <taxon>Embryophyta</taxon>
        <taxon>Tracheophyta</taxon>
        <taxon>Spermatophyta</taxon>
        <taxon>Magnoliopsida</taxon>
        <taxon>eudicotyledons</taxon>
        <taxon>Gunneridae</taxon>
        <taxon>Pentapetalae</taxon>
        <taxon>asterids</taxon>
        <taxon>lamiids</taxon>
        <taxon>Lamiales</taxon>
        <taxon>Orobanchaceae</taxon>
        <taxon>Buchnereae</taxon>
        <taxon>Striga</taxon>
    </lineage>
</organism>
<dbReference type="GO" id="GO:0006950">
    <property type="term" value="P:response to stress"/>
    <property type="evidence" value="ECO:0007669"/>
    <property type="project" value="TreeGrafter"/>
</dbReference>
<sequence length="241" mass="25648">MEAQMHRQHHNKEDDLHDIVDGTPVITGTALPVQTEVNLEKPPGPDKMLTGHEMLIVEDADVAEPTVQISHPTGLEEDPHSPKSHPKKIHPSNYQSKVADPTGEGGAEADVAPLVERLDRFHIPAPENESYTGSHGQFAPQPTPTAGEFVPESNPVDSTRGSELPKSSETESMPRDTIAGKISSTAAGKSAGGASTAAEGGDRGVSVKEYLAEKLRPGEEDRALSEAIVERLQGKKAVVGR</sequence>
<dbReference type="PANTHER" id="PTHR33836">
    <property type="entry name" value="LOW-TEMPERATURE-INDUCED 65 KDA PROTEIN-RELATED"/>
    <property type="match status" value="1"/>
</dbReference>
<evidence type="ECO:0000313" key="4">
    <source>
        <dbReference type="EMBL" id="GER50995.1"/>
    </source>
</evidence>
<feature type="domain" description="LTI65/LTI78 PGEED repeat" evidence="2">
    <location>
        <begin position="202"/>
        <end position="230"/>
    </location>
</feature>
<feature type="region of interest" description="Disordered" evidence="1">
    <location>
        <begin position="1"/>
        <end position="20"/>
    </location>
</feature>
<keyword evidence="5" id="KW-1185">Reference proteome</keyword>
<evidence type="ECO:0000256" key="1">
    <source>
        <dbReference type="SAM" id="MobiDB-lite"/>
    </source>
</evidence>
<dbReference type="InterPro" id="IPR057058">
    <property type="entry name" value="LTI65_LTI78_NYQTKV"/>
</dbReference>
<dbReference type="Proteomes" id="UP000325081">
    <property type="component" value="Unassembled WGS sequence"/>
</dbReference>
<feature type="region of interest" description="Disordered" evidence="1">
    <location>
        <begin position="71"/>
        <end position="107"/>
    </location>
</feature>
<evidence type="ECO:0000313" key="5">
    <source>
        <dbReference type="Proteomes" id="UP000325081"/>
    </source>
</evidence>
<feature type="non-terminal residue" evidence="4">
    <location>
        <position position="241"/>
    </location>
</feature>
<dbReference type="Pfam" id="PF23399">
    <property type="entry name" value="LTI65_PGEED"/>
    <property type="match status" value="1"/>
</dbReference>
<feature type="compositionally biased region" description="Polar residues" evidence="1">
    <location>
        <begin position="155"/>
        <end position="165"/>
    </location>
</feature>
<feature type="domain" description="LTI65/LTI78 NYQTKV repeat" evidence="3">
    <location>
        <begin position="67"/>
        <end position="123"/>
    </location>
</feature>
<feature type="compositionally biased region" description="Low complexity" evidence="1">
    <location>
        <begin position="179"/>
        <end position="199"/>
    </location>
</feature>
<dbReference type="Pfam" id="PF23402">
    <property type="entry name" value="LTI65_LTI78_NYQTKV"/>
    <property type="match status" value="1"/>
</dbReference>